<feature type="compositionally biased region" description="Polar residues" evidence="1">
    <location>
        <begin position="132"/>
        <end position="142"/>
    </location>
</feature>
<dbReference type="Proteomes" id="UP000481861">
    <property type="component" value="Unassembled WGS sequence"/>
</dbReference>
<feature type="region of interest" description="Disordered" evidence="1">
    <location>
        <begin position="85"/>
        <end position="108"/>
    </location>
</feature>
<keyword evidence="3" id="KW-1185">Reference proteome</keyword>
<feature type="region of interest" description="Disordered" evidence="1">
    <location>
        <begin position="128"/>
        <end position="170"/>
    </location>
</feature>
<dbReference type="EMBL" id="JAADJZ010000004">
    <property type="protein sequence ID" value="KAF2875640.1"/>
    <property type="molecule type" value="Genomic_DNA"/>
</dbReference>
<feature type="region of interest" description="Disordered" evidence="1">
    <location>
        <begin position="1"/>
        <end position="20"/>
    </location>
</feature>
<evidence type="ECO:0000313" key="2">
    <source>
        <dbReference type="EMBL" id="KAF2875640.1"/>
    </source>
</evidence>
<sequence>MGWTWPRHSRPSPPTPRTRYTIDHHQHLWTRHTSGHTSGHDTSGHDTPLDTNPMDTNISVHHPYGHTNSRLYPYGHQFSTLPLRTPTLDTTGTNSRHYPNTLPLRTHQHTNTRHHPYEHINSRHYSIDTPDQHATATNTSPLDTTPTRHHTTATDTSSRHSPSTSSHHDYAHISCRHHPYGHANTPKCYPTASSTLGASADTPPQRAHQHLGHHTLDTNTSVDTPMHWQLLRHTMMRLQHCSTPGRHQLGSHHTLTNPSPSGIQLRQILHPEATSPITSC</sequence>
<accession>A0A7C8MAQ4</accession>
<gene>
    <name evidence="2" type="ORF">BDV95DRAFT_279395</name>
</gene>
<reference evidence="2 3" key="1">
    <citation type="submission" date="2020-01" db="EMBL/GenBank/DDBJ databases">
        <authorList>
            <consortium name="DOE Joint Genome Institute"/>
            <person name="Haridas S."/>
            <person name="Albert R."/>
            <person name="Binder M."/>
            <person name="Bloem J."/>
            <person name="Labutti K."/>
            <person name="Salamov A."/>
            <person name="Andreopoulos B."/>
            <person name="Baker S.E."/>
            <person name="Barry K."/>
            <person name="Bills G."/>
            <person name="Bluhm B.H."/>
            <person name="Cannon C."/>
            <person name="Castanera R."/>
            <person name="Culley D.E."/>
            <person name="Daum C."/>
            <person name="Ezra D."/>
            <person name="Gonzalez J.B."/>
            <person name="Henrissat B."/>
            <person name="Kuo A."/>
            <person name="Liang C."/>
            <person name="Lipzen A."/>
            <person name="Lutzoni F."/>
            <person name="Magnuson J."/>
            <person name="Mondo S."/>
            <person name="Nolan M."/>
            <person name="Ohm R."/>
            <person name="Pangilinan J."/>
            <person name="Park H.-J.H."/>
            <person name="Ramirez L."/>
            <person name="Alfaro M."/>
            <person name="Sun H."/>
            <person name="Tritt A."/>
            <person name="Yoshinaga Y."/>
            <person name="Zwiers L.-H.L."/>
            <person name="Turgeon B.G."/>
            <person name="Goodwin S.B."/>
            <person name="Spatafora J.W."/>
            <person name="Crous P.W."/>
            <person name="Grigoriev I.V."/>
        </authorList>
    </citation>
    <scope>NUCLEOTIDE SEQUENCE [LARGE SCALE GENOMIC DNA]</scope>
    <source>
        <strain evidence="2 3">CBS 611.86</strain>
    </source>
</reference>
<comment type="caution">
    <text evidence="2">The sequence shown here is derived from an EMBL/GenBank/DDBJ whole genome shotgun (WGS) entry which is preliminary data.</text>
</comment>
<organism evidence="2 3">
    <name type="scientific">Massariosphaeria phaeospora</name>
    <dbReference type="NCBI Taxonomy" id="100035"/>
    <lineage>
        <taxon>Eukaryota</taxon>
        <taxon>Fungi</taxon>
        <taxon>Dikarya</taxon>
        <taxon>Ascomycota</taxon>
        <taxon>Pezizomycotina</taxon>
        <taxon>Dothideomycetes</taxon>
        <taxon>Pleosporomycetidae</taxon>
        <taxon>Pleosporales</taxon>
        <taxon>Pleosporales incertae sedis</taxon>
        <taxon>Massariosphaeria</taxon>
    </lineage>
</organism>
<evidence type="ECO:0000313" key="3">
    <source>
        <dbReference type="Proteomes" id="UP000481861"/>
    </source>
</evidence>
<name>A0A7C8MAQ4_9PLEO</name>
<proteinExistence type="predicted"/>
<feature type="compositionally biased region" description="Low complexity" evidence="1">
    <location>
        <begin position="153"/>
        <end position="165"/>
    </location>
</feature>
<protein>
    <submittedName>
        <fullName evidence="2">Uncharacterized protein</fullName>
    </submittedName>
</protein>
<evidence type="ECO:0000256" key="1">
    <source>
        <dbReference type="SAM" id="MobiDB-lite"/>
    </source>
</evidence>
<feature type="region of interest" description="Disordered" evidence="1">
    <location>
        <begin position="31"/>
        <end position="51"/>
    </location>
</feature>
<feature type="region of interest" description="Disordered" evidence="1">
    <location>
        <begin position="194"/>
        <end position="219"/>
    </location>
</feature>
<dbReference type="AlphaFoldDB" id="A0A7C8MAQ4"/>
<feature type="compositionally biased region" description="Basic and acidic residues" evidence="1">
    <location>
        <begin position="38"/>
        <end position="48"/>
    </location>
</feature>